<dbReference type="AlphaFoldDB" id="D2J5W3"/>
<evidence type="ECO:0000313" key="2">
    <source>
        <dbReference type="EMBL" id="ADA61244.1"/>
    </source>
</evidence>
<sequence>MSLKDIEFWMSLYDILKDVWFLILIPIVISIVKLLNKNDLYQTRNVEKIKMVLKNTRLFILITIGALIYLVSMIFFSLSAYPKDEVMEYISKWDNIGSFTILIIMYAMLFPIVTIPFLGERRNKRFFLEKNNNEVIEREIIDRVYINGKDKLILKDGEGIQTEKNVTDIDNLTFKIQDKKSWIAMEDIQKIFLKFQDRSKKKIISIFIFICSIPTVYLAWNLPSIIDMFTKLQKWTDIFMYISFFTLPLILIIELYYVVYIVYKSLFKKV</sequence>
<proteinExistence type="predicted"/>
<name>D2J5W3_STAAU</name>
<feature type="transmembrane region" description="Helical" evidence="1">
    <location>
        <begin position="238"/>
        <end position="263"/>
    </location>
</feature>
<keyword evidence="1" id="KW-0812">Transmembrane</keyword>
<feature type="transmembrane region" description="Helical" evidence="1">
    <location>
        <begin position="19"/>
        <end position="36"/>
    </location>
</feature>
<feature type="transmembrane region" description="Helical" evidence="1">
    <location>
        <begin position="96"/>
        <end position="118"/>
    </location>
</feature>
<accession>D2J5W3</accession>
<protein>
    <submittedName>
        <fullName evidence="2">Uncharacterized protein</fullName>
    </submittedName>
</protein>
<dbReference type="EMBL" id="GQ900377">
    <property type="protein sequence ID" value="ADA61244.1"/>
    <property type="molecule type" value="Genomic_DNA"/>
</dbReference>
<evidence type="ECO:0000256" key="1">
    <source>
        <dbReference type="SAM" id="Phobius"/>
    </source>
</evidence>
<reference evidence="2" key="1">
    <citation type="submission" date="2009-08" db="EMBL/GenBank/DDBJ databases">
        <authorList>
            <person name="Gill J."/>
            <person name="Borman J."/>
            <person name="Shetty J."/>
            <person name="Hostetler J."/>
            <person name="Durkin S."/>
            <person name="Montgomery B."/>
        </authorList>
    </citation>
    <scope>NUCLEOTIDE SEQUENCE</scope>
    <source>
        <strain evidence="2">CDC31</strain>
        <plasmid evidence="2">SAP012A</plasmid>
    </source>
</reference>
<keyword evidence="1" id="KW-0472">Membrane</keyword>
<feature type="transmembrane region" description="Helical" evidence="1">
    <location>
        <begin position="203"/>
        <end position="226"/>
    </location>
</feature>
<organism evidence="2">
    <name type="scientific">Staphylococcus aureus</name>
    <dbReference type="NCBI Taxonomy" id="1280"/>
    <lineage>
        <taxon>Bacteria</taxon>
        <taxon>Bacillati</taxon>
        <taxon>Bacillota</taxon>
        <taxon>Bacilli</taxon>
        <taxon>Bacillales</taxon>
        <taxon>Staphylococcaceae</taxon>
        <taxon>Staphylococcus</taxon>
    </lineage>
</organism>
<feature type="transmembrane region" description="Helical" evidence="1">
    <location>
        <begin position="57"/>
        <end position="76"/>
    </location>
</feature>
<geneLocation type="plasmid" evidence="2">
    <name>SAP012A</name>
</geneLocation>
<keyword evidence="1" id="KW-1133">Transmembrane helix</keyword>
<gene>
    <name evidence="2" type="ORF">SAP012A_004</name>
</gene>
<reference evidence="2" key="2">
    <citation type="submission" date="2009-12" db="EMBL/GenBank/DDBJ databases">
        <authorList>
            <person name="Summers A.O."/>
            <person name="Shearer J."/>
            <person name="Wireman J."/>
        </authorList>
    </citation>
    <scope>NUCLEOTIDE SEQUENCE</scope>
    <source>
        <strain evidence="2">CDC31</strain>
        <plasmid evidence="2">SAP012A</plasmid>
    </source>
</reference>
<keyword evidence="2" id="KW-0614">Plasmid</keyword>